<organism evidence="7 8">
    <name type="scientific">Actinomadura darangshiensis</name>
    <dbReference type="NCBI Taxonomy" id="705336"/>
    <lineage>
        <taxon>Bacteria</taxon>
        <taxon>Bacillati</taxon>
        <taxon>Actinomycetota</taxon>
        <taxon>Actinomycetes</taxon>
        <taxon>Streptosporangiales</taxon>
        <taxon>Thermomonosporaceae</taxon>
        <taxon>Actinomadura</taxon>
    </lineage>
</organism>
<proteinExistence type="predicted"/>
<dbReference type="InterPro" id="IPR044068">
    <property type="entry name" value="CB"/>
</dbReference>
<dbReference type="PANTHER" id="PTHR30349">
    <property type="entry name" value="PHAGE INTEGRASE-RELATED"/>
    <property type="match status" value="1"/>
</dbReference>
<dbReference type="Proteomes" id="UP000295578">
    <property type="component" value="Unassembled WGS sequence"/>
</dbReference>
<evidence type="ECO:0000256" key="3">
    <source>
        <dbReference type="PROSITE-ProRule" id="PRU01248"/>
    </source>
</evidence>
<keyword evidence="2" id="KW-0233">DNA recombination</keyword>
<dbReference type="PROSITE" id="PS51900">
    <property type="entry name" value="CB"/>
    <property type="match status" value="1"/>
</dbReference>
<dbReference type="InterPro" id="IPR010998">
    <property type="entry name" value="Integrase_recombinase_N"/>
</dbReference>
<name>A0A4R5BK55_9ACTN</name>
<evidence type="ECO:0000256" key="4">
    <source>
        <dbReference type="SAM" id="MobiDB-lite"/>
    </source>
</evidence>
<dbReference type="InterPro" id="IPR011010">
    <property type="entry name" value="DNA_brk_join_enz"/>
</dbReference>
<dbReference type="OrthoDB" id="4137935at2"/>
<evidence type="ECO:0000313" key="8">
    <source>
        <dbReference type="Proteomes" id="UP000295578"/>
    </source>
</evidence>
<feature type="region of interest" description="Disordered" evidence="4">
    <location>
        <begin position="1"/>
        <end position="31"/>
    </location>
</feature>
<dbReference type="AlphaFoldDB" id="A0A4R5BK55"/>
<keyword evidence="1 3" id="KW-0238">DNA-binding</keyword>
<sequence length="461" mass="49711">MRRCEGRRRRVRWRRSTRSGSAVGGRVGGSGSEGRIRWWRRYCTGCPNAGCAGCAGMTVQPRPAPEAPLEAVVLLPAEPTPPAPTPPATPPVAAPVTTLGAQGLSPDPIGQAVTLLPALPPDDPGDRYGPRLLTAAWLRSQSSDATRRAYYRDLAGWLDYCARTGLDPRAARRADIDDWSASMTVDVGARSRPPSAATRARRLAAVSSWYTYLQSNDATDRNPTLLVKRPTSAQIAASAHKAPTLSVAETALLLDTAEGRAVDLGTEAAWRDAAVIALLFYTALRVSAFTGADLEDLSAEAGYRVLWHGTKGKGPDGRDYVRLDGELCRVLDAYLAVRAERHPDRATPPGPLLVTAPHPYDPTKPGDKSLTQRDVTNILRRQAERAGLPAAPRLSPHSGRRTVITTLLGNDVPLAKVQDLAGHADPRTTRGYDDTNHKLASSPVTDLTRILARHRTTDRNQ</sequence>
<feature type="domain" description="Tyr recombinase" evidence="5">
    <location>
        <begin position="240"/>
        <end position="446"/>
    </location>
</feature>
<protein>
    <submittedName>
        <fullName evidence="7">Site-specific integrase</fullName>
    </submittedName>
</protein>
<evidence type="ECO:0000256" key="1">
    <source>
        <dbReference type="ARBA" id="ARBA00023125"/>
    </source>
</evidence>
<feature type="compositionally biased region" description="Gly residues" evidence="4">
    <location>
        <begin position="22"/>
        <end position="31"/>
    </location>
</feature>
<dbReference type="InterPro" id="IPR013762">
    <property type="entry name" value="Integrase-like_cat_sf"/>
</dbReference>
<dbReference type="PROSITE" id="PS51898">
    <property type="entry name" value="TYR_RECOMBINASE"/>
    <property type="match status" value="1"/>
</dbReference>
<feature type="region of interest" description="Disordered" evidence="4">
    <location>
        <begin position="342"/>
        <end position="372"/>
    </location>
</feature>
<evidence type="ECO:0000313" key="7">
    <source>
        <dbReference type="EMBL" id="TDD87168.1"/>
    </source>
</evidence>
<dbReference type="PANTHER" id="PTHR30349:SF81">
    <property type="entry name" value="TYROSINE RECOMBINASE XERC"/>
    <property type="match status" value="1"/>
</dbReference>
<dbReference type="InterPro" id="IPR050090">
    <property type="entry name" value="Tyrosine_recombinase_XerCD"/>
</dbReference>
<feature type="compositionally biased region" description="Basic residues" evidence="4">
    <location>
        <begin position="1"/>
        <end position="17"/>
    </location>
</feature>
<evidence type="ECO:0000259" key="6">
    <source>
        <dbReference type="PROSITE" id="PS51900"/>
    </source>
</evidence>
<dbReference type="Gene3D" id="1.10.150.130">
    <property type="match status" value="1"/>
</dbReference>
<evidence type="ECO:0000256" key="2">
    <source>
        <dbReference type="ARBA" id="ARBA00023172"/>
    </source>
</evidence>
<dbReference type="Pfam" id="PF00589">
    <property type="entry name" value="Phage_integrase"/>
    <property type="match status" value="1"/>
</dbReference>
<dbReference type="GO" id="GO:0015074">
    <property type="term" value="P:DNA integration"/>
    <property type="evidence" value="ECO:0007669"/>
    <property type="project" value="InterPro"/>
</dbReference>
<reference evidence="7 8" key="1">
    <citation type="submission" date="2019-03" db="EMBL/GenBank/DDBJ databases">
        <title>Draft genome sequences of novel Actinobacteria.</title>
        <authorList>
            <person name="Sahin N."/>
            <person name="Ay H."/>
            <person name="Saygin H."/>
        </authorList>
    </citation>
    <scope>NUCLEOTIDE SEQUENCE [LARGE SCALE GENOMIC DNA]</scope>
    <source>
        <strain evidence="7 8">DSM 45941</strain>
    </source>
</reference>
<dbReference type="Gene3D" id="1.10.443.10">
    <property type="entry name" value="Intergrase catalytic core"/>
    <property type="match status" value="1"/>
</dbReference>
<dbReference type="GO" id="GO:0006310">
    <property type="term" value="P:DNA recombination"/>
    <property type="evidence" value="ECO:0007669"/>
    <property type="project" value="UniProtKB-KW"/>
</dbReference>
<dbReference type="SUPFAM" id="SSF56349">
    <property type="entry name" value="DNA breaking-rejoining enzymes"/>
    <property type="match status" value="1"/>
</dbReference>
<feature type="domain" description="Core-binding (CB)" evidence="6">
    <location>
        <begin position="128"/>
        <end position="214"/>
    </location>
</feature>
<evidence type="ECO:0000259" key="5">
    <source>
        <dbReference type="PROSITE" id="PS51898"/>
    </source>
</evidence>
<accession>A0A4R5BK55</accession>
<dbReference type="GO" id="GO:0003677">
    <property type="term" value="F:DNA binding"/>
    <property type="evidence" value="ECO:0007669"/>
    <property type="project" value="UniProtKB-UniRule"/>
</dbReference>
<dbReference type="InterPro" id="IPR002104">
    <property type="entry name" value="Integrase_catalytic"/>
</dbReference>
<keyword evidence="8" id="KW-1185">Reference proteome</keyword>
<comment type="caution">
    <text evidence="7">The sequence shown here is derived from an EMBL/GenBank/DDBJ whole genome shotgun (WGS) entry which is preliminary data.</text>
</comment>
<dbReference type="EMBL" id="SMKY01000025">
    <property type="protein sequence ID" value="TDD87168.1"/>
    <property type="molecule type" value="Genomic_DNA"/>
</dbReference>
<feature type="compositionally biased region" description="Basic and acidic residues" evidence="4">
    <location>
        <begin position="422"/>
        <end position="437"/>
    </location>
</feature>
<dbReference type="CDD" id="cd00397">
    <property type="entry name" value="DNA_BRE_C"/>
    <property type="match status" value="1"/>
</dbReference>
<feature type="region of interest" description="Disordered" evidence="4">
    <location>
        <begin position="421"/>
        <end position="440"/>
    </location>
</feature>
<gene>
    <name evidence="7" type="ORF">E1293_08250</name>
</gene>